<feature type="transmembrane region" description="Helical" evidence="5">
    <location>
        <begin position="84"/>
        <end position="102"/>
    </location>
</feature>
<evidence type="ECO:0000259" key="6">
    <source>
        <dbReference type="Pfam" id="PF04932"/>
    </source>
</evidence>
<feature type="transmembrane region" description="Helical" evidence="5">
    <location>
        <begin position="369"/>
        <end position="391"/>
    </location>
</feature>
<proteinExistence type="predicted"/>
<organism evidence="7 8">
    <name type="scientific">Desulfuromonas versatilis</name>
    <dbReference type="NCBI Taxonomy" id="2802975"/>
    <lineage>
        <taxon>Bacteria</taxon>
        <taxon>Pseudomonadati</taxon>
        <taxon>Thermodesulfobacteriota</taxon>
        <taxon>Desulfuromonadia</taxon>
        <taxon>Desulfuromonadales</taxon>
        <taxon>Desulfuromonadaceae</taxon>
        <taxon>Desulfuromonas</taxon>
    </lineage>
</organism>
<dbReference type="PANTHER" id="PTHR37422:SF13">
    <property type="entry name" value="LIPOPOLYSACCHARIDE BIOSYNTHESIS PROTEIN PA4999-RELATED"/>
    <property type="match status" value="1"/>
</dbReference>
<sequence length="425" mass="47245">MLFFLLCLYISLYYIRPFEWMPGLYGSPIFMVLGVVSIVALLMAWGSGKIKLFRYKTDVMMVGFVIAIVLSHLSHGYIGGAIDGVRDFLPSIVGYFLVAHALDSEKKVNGFVFLLTGLTIFLAYQAWLQSVHGVSWGGMEPLIQYQNAEEGRVGLLRVRWFGPFNDPNDFGLALVLPVPFLVNLLVNRKYLLALCLPPLIYALYLTNSRGAVLALLASVFTYLVLRFRSVKGVAVGLVLATALMVFGPSRMAQISAEEESAYGRVEAWHAGFQMFKSNPIFGVGKGMFTDYHYLTAHNSYMLVLAELGFVGSFFFLGLFFYPLRWGKRNLFRETESLEAERRRRFVAACLAGGVGLLAAIFFLSRSYILLPFMVCALMMASIYGRGGGLIGCSREEVAERFSWGSVGGMVVAQIVGINIIVRLML</sequence>
<gene>
    <name evidence="7" type="ORF">DESUT3_23500</name>
</gene>
<name>A0ABN6DYS0_9BACT</name>
<dbReference type="InterPro" id="IPR007016">
    <property type="entry name" value="O-antigen_ligase-rel_domated"/>
</dbReference>
<feature type="transmembrane region" description="Helical" evidence="5">
    <location>
        <begin position="59"/>
        <end position="78"/>
    </location>
</feature>
<evidence type="ECO:0000256" key="2">
    <source>
        <dbReference type="ARBA" id="ARBA00022692"/>
    </source>
</evidence>
<keyword evidence="3 5" id="KW-1133">Transmembrane helix</keyword>
<keyword evidence="8" id="KW-1185">Reference proteome</keyword>
<evidence type="ECO:0000256" key="5">
    <source>
        <dbReference type="SAM" id="Phobius"/>
    </source>
</evidence>
<feature type="domain" description="O-antigen ligase-related" evidence="6">
    <location>
        <begin position="199"/>
        <end position="316"/>
    </location>
</feature>
<feature type="transmembrane region" description="Helical" evidence="5">
    <location>
        <begin position="199"/>
        <end position="223"/>
    </location>
</feature>
<feature type="transmembrane region" description="Helical" evidence="5">
    <location>
        <begin position="229"/>
        <end position="246"/>
    </location>
</feature>
<evidence type="ECO:0000256" key="3">
    <source>
        <dbReference type="ARBA" id="ARBA00022989"/>
    </source>
</evidence>
<feature type="transmembrane region" description="Helical" evidence="5">
    <location>
        <begin position="344"/>
        <end position="363"/>
    </location>
</feature>
<comment type="subcellular location">
    <subcellularLocation>
        <location evidence="1">Membrane</location>
        <topology evidence="1">Multi-pass membrane protein</topology>
    </subcellularLocation>
</comment>
<evidence type="ECO:0000313" key="7">
    <source>
        <dbReference type="EMBL" id="BCR05281.1"/>
    </source>
</evidence>
<feature type="transmembrane region" description="Helical" evidence="5">
    <location>
        <begin position="27"/>
        <end position="47"/>
    </location>
</feature>
<keyword evidence="4 5" id="KW-0472">Membrane</keyword>
<keyword evidence="2 5" id="KW-0812">Transmembrane</keyword>
<feature type="transmembrane region" description="Helical" evidence="5">
    <location>
        <begin position="403"/>
        <end position="424"/>
    </location>
</feature>
<reference evidence="7 8" key="2">
    <citation type="journal article" date="2021" name="Int. J. Syst. Evol. Microbiol.">
        <title>Isolation and Polyphasic Characterization of Desulfuromonas versatilis sp. Nov., an Electrogenic Bacteria Capable of Versatile Metabolism Isolated from a Graphene Oxide-Reducing Enrichment Culture.</title>
        <authorList>
            <person name="Xie L."/>
            <person name="Yoshida N."/>
            <person name="Ishii S."/>
            <person name="Meng L."/>
        </authorList>
    </citation>
    <scope>NUCLEOTIDE SEQUENCE [LARGE SCALE GENOMIC DNA]</scope>
    <source>
        <strain evidence="7 8">NIT-T3</strain>
    </source>
</reference>
<dbReference type="Pfam" id="PF04932">
    <property type="entry name" value="Wzy_C"/>
    <property type="match status" value="1"/>
</dbReference>
<accession>A0ABN6DYS0</accession>
<evidence type="ECO:0000256" key="1">
    <source>
        <dbReference type="ARBA" id="ARBA00004141"/>
    </source>
</evidence>
<dbReference type="InterPro" id="IPR051533">
    <property type="entry name" value="WaaL-like"/>
</dbReference>
<dbReference type="Proteomes" id="UP001319827">
    <property type="component" value="Chromosome"/>
</dbReference>
<feature type="transmembrane region" description="Helical" evidence="5">
    <location>
        <begin position="109"/>
        <end position="127"/>
    </location>
</feature>
<reference evidence="7 8" key="1">
    <citation type="journal article" date="2016" name="C (Basel)">
        <title>Selective Growth of and Electricity Production by Marine Exoelectrogenic Bacteria in Self-Aggregated Hydrogel of Microbially Reduced Graphene Oxide.</title>
        <authorList>
            <person name="Yoshida N."/>
            <person name="Goto Y."/>
            <person name="Miyata Y."/>
        </authorList>
    </citation>
    <scope>NUCLEOTIDE SEQUENCE [LARGE SCALE GENOMIC DNA]</scope>
    <source>
        <strain evidence="7 8">NIT-T3</strain>
    </source>
</reference>
<feature type="transmembrane region" description="Helical" evidence="5">
    <location>
        <begin position="300"/>
        <end position="323"/>
    </location>
</feature>
<dbReference type="RefSeq" id="WP_225911702.1">
    <property type="nucleotide sequence ID" value="NZ_AP024355.1"/>
</dbReference>
<dbReference type="EMBL" id="AP024355">
    <property type="protein sequence ID" value="BCR05281.1"/>
    <property type="molecule type" value="Genomic_DNA"/>
</dbReference>
<protein>
    <recommendedName>
        <fullName evidence="6">O-antigen ligase-related domain-containing protein</fullName>
    </recommendedName>
</protein>
<evidence type="ECO:0000313" key="8">
    <source>
        <dbReference type="Proteomes" id="UP001319827"/>
    </source>
</evidence>
<evidence type="ECO:0000256" key="4">
    <source>
        <dbReference type="ARBA" id="ARBA00023136"/>
    </source>
</evidence>
<dbReference type="PANTHER" id="PTHR37422">
    <property type="entry name" value="TEICHURONIC ACID BIOSYNTHESIS PROTEIN TUAE"/>
    <property type="match status" value="1"/>
</dbReference>